<dbReference type="AlphaFoldDB" id="A0A0F5ITI9"/>
<gene>
    <name evidence="1" type="ORF">HMPREF1536_04949</name>
</gene>
<proteinExistence type="predicted"/>
<sequence length="138" mass="15941">MELPILKDKNIFPTNEVLADVLETSFPAFETFSASAEAAGLTLEWNYYNDGKVWLCKVLSKKKNLAWLVVYQNYFRTTSYFTEKHLDRIADMEITESIKEEFYRAKPSGKLIPMSVVITEKEQVKDALSMILFKKGLK</sequence>
<dbReference type="Proteomes" id="UP000033035">
    <property type="component" value="Unassembled WGS sequence"/>
</dbReference>
<dbReference type="STRING" id="1203610.HMPREF1536_04949"/>
<dbReference type="Pfam" id="PF12663">
    <property type="entry name" value="DUF3788"/>
    <property type="match status" value="1"/>
</dbReference>
<accession>A0A0F5ITI9</accession>
<dbReference type="InterPro" id="IPR024265">
    <property type="entry name" value="DUF3788"/>
</dbReference>
<evidence type="ECO:0000313" key="1">
    <source>
        <dbReference type="EMBL" id="KKB48482.1"/>
    </source>
</evidence>
<keyword evidence="2" id="KW-1185">Reference proteome</keyword>
<dbReference type="EMBL" id="AQHW01000027">
    <property type="protein sequence ID" value="KKB48482.1"/>
    <property type="molecule type" value="Genomic_DNA"/>
</dbReference>
<name>A0A0F5ITI9_9BACT</name>
<dbReference type="PATRIC" id="fig|1203610.3.peg.5045"/>
<reference evidence="1 2" key="1">
    <citation type="submission" date="2013-04" db="EMBL/GenBank/DDBJ databases">
        <title>The Genome Sequence of Parabacteroides gordonii DSM 23371.</title>
        <authorList>
            <consortium name="The Broad Institute Genomics Platform"/>
            <person name="Earl A."/>
            <person name="Ward D."/>
            <person name="Feldgarden M."/>
            <person name="Gevers D."/>
            <person name="Martens E."/>
            <person name="Sakamoto M."/>
            <person name="Benno Y."/>
            <person name="Suzuki N."/>
            <person name="Matsunaga N."/>
            <person name="Koshihara K."/>
            <person name="Seki M."/>
            <person name="Komiya H."/>
            <person name="Walker B."/>
            <person name="Young S."/>
            <person name="Zeng Q."/>
            <person name="Gargeya S."/>
            <person name="Fitzgerald M."/>
            <person name="Haas B."/>
            <person name="Abouelleil A."/>
            <person name="Allen A.W."/>
            <person name="Alvarado L."/>
            <person name="Arachchi H.M."/>
            <person name="Berlin A.M."/>
            <person name="Chapman S.B."/>
            <person name="Gainer-Dewar J."/>
            <person name="Goldberg J."/>
            <person name="Griggs A."/>
            <person name="Gujja S."/>
            <person name="Hansen M."/>
            <person name="Howarth C."/>
            <person name="Imamovic A."/>
            <person name="Ireland A."/>
            <person name="Larimer J."/>
            <person name="McCowan C."/>
            <person name="Murphy C."/>
            <person name="Pearson M."/>
            <person name="Poon T.W."/>
            <person name="Priest M."/>
            <person name="Roberts A."/>
            <person name="Saif S."/>
            <person name="Shea T."/>
            <person name="Sisk P."/>
            <person name="Sykes S."/>
            <person name="Wortman J."/>
            <person name="Nusbaum C."/>
            <person name="Birren B."/>
        </authorList>
    </citation>
    <scope>NUCLEOTIDE SEQUENCE [LARGE SCALE GENOMIC DNA]</scope>
    <source>
        <strain evidence="1 2">MS-1</strain>
    </source>
</reference>
<dbReference type="HOGENOM" id="CLU_125862_2_0_10"/>
<dbReference type="RefSeq" id="WP_028728381.1">
    <property type="nucleotide sequence ID" value="NZ_AUAE01000030.1"/>
</dbReference>
<evidence type="ECO:0000313" key="2">
    <source>
        <dbReference type="Proteomes" id="UP000033035"/>
    </source>
</evidence>
<evidence type="ECO:0008006" key="3">
    <source>
        <dbReference type="Google" id="ProtNLM"/>
    </source>
</evidence>
<organism evidence="1 2">
    <name type="scientific">Parabacteroides gordonii MS-1 = DSM 23371</name>
    <dbReference type="NCBI Taxonomy" id="1203610"/>
    <lineage>
        <taxon>Bacteria</taxon>
        <taxon>Pseudomonadati</taxon>
        <taxon>Bacteroidota</taxon>
        <taxon>Bacteroidia</taxon>
        <taxon>Bacteroidales</taxon>
        <taxon>Tannerellaceae</taxon>
        <taxon>Parabacteroides</taxon>
    </lineage>
</organism>
<comment type="caution">
    <text evidence="1">The sequence shown here is derived from an EMBL/GenBank/DDBJ whole genome shotgun (WGS) entry which is preliminary data.</text>
</comment>
<protein>
    <recommendedName>
        <fullName evidence="3">DUF3788 family protein</fullName>
    </recommendedName>
</protein>